<reference evidence="1 2" key="1">
    <citation type="submission" date="2019-12" db="EMBL/GenBank/DDBJ databases">
        <title>Chromosome-level assembly of the Caenorhabditis remanei genome.</title>
        <authorList>
            <person name="Teterina A.A."/>
            <person name="Willis J.H."/>
            <person name="Phillips P.C."/>
        </authorList>
    </citation>
    <scope>NUCLEOTIDE SEQUENCE [LARGE SCALE GENOMIC DNA]</scope>
    <source>
        <strain evidence="1 2">PX506</strain>
        <tissue evidence="1">Whole organism</tissue>
    </source>
</reference>
<dbReference type="EMBL" id="WUAV01000004">
    <property type="protein sequence ID" value="KAF1758717.1"/>
    <property type="molecule type" value="Genomic_DNA"/>
</dbReference>
<accession>A0A6A5GU46</accession>
<sequence length="135" mass="14792">MYLLSESKSIAGNGKKDSLLWVEDSAWWVDSETLHVRGLDSVSDTTGGRVDHLDMVGVLVVIRSVEDDLGVGLGLDVSWWDGLSHVRLGLVEGVFENSMERLTGNTFFYTVRLSADLICSSFLEGRLKDKVGGVT</sequence>
<evidence type="ECO:0000313" key="2">
    <source>
        <dbReference type="Proteomes" id="UP000483820"/>
    </source>
</evidence>
<dbReference type="RefSeq" id="XP_053585450.1">
    <property type="nucleotide sequence ID" value="XM_053730678.1"/>
</dbReference>
<protein>
    <submittedName>
        <fullName evidence="1">Uncharacterized protein</fullName>
    </submittedName>
</protein>
<dbReference type="KEGG" id="crq:GCK72_015177"/>
<dbReference type="CTD" id="78775962"/>
<dbReference type="GeneID" id="78775962"/>
<name>A0A6A5GU46_CAERE</name>
<gene>
    <name evidence="1" type="ORF">GCK72_015177</name>
</gene>
<dbReference type="AlphaFoldDB" id="A0A6A5GU46"/>
<organism evidence="1 2">
    <name type="scientific">Caenorhabditis remanei</name>
    <name type="common">Caenorhabditis vulgaris</name>
    <dbReference type="NCBI Taxonomy" id="31234"/>
    <lineage>
        <taxon>Eukaryota</taxon>
        <taxon>Metazoa</taxon>
        <taxon>Ecdysozoa</taxon>
        <taxon>Nematoda</taxon>
        <taxon>Chromadorea</taxon>
        <taxon>Rhabditida</taxon>
        <taxon>Rhabditina</taxon>
        <taxon>Rhabditomorpha</taxon>
        <taxon>Rhabditoidea</taxon>
        <taxon>Rhabditidae</taxon>
        <taxon>Peloderinae</taxon>
        <taxon>Caenorhabditis</taxon>
    </lineage>
</organism>
<proteinExistence type="predicted"/>
<comment type="caution">
    <text evidence="1">The sequence shown here is derived from an EMBL/GenBank/DDBJ whole genome shotgun (WGS) entry which is preliminary data.</text>
</comment>
<evidence type="ECO:0000313" key="1">
    <source>
        <dbReference type="EMBL" id="KAF1758717.1"/>
    </source>
</evidence>
<dbReference type="Proteomes" id="UP000483820">
    <property type="component" value="Chromosome IV"/>
</dbReference>